<keyword evidence="2" id="KW-1185">Reference proteome</keyword>
<reference evidence="2" key="2">
    <citation type="submission" date="2019-02" db="EMBL/GenBank/DDBJ databases">
        <title>Granulicella sibirica sp. nov., a psychrotolerant acidobacterium isolated from an organic soil layer in forested tundra, West Siberia.</title>
        <authorList>
            <person name="Oshkin I.Y."/>
            <person name="Kulichevskaya I.S."/>
            <person name="Rijpstra W.I.C."/>
            <person name="Sinninghe Damste J.S."/>
            <person name="Rakitin A.L."/>
            <person name="Ravin N.V."/>
            <person name="Dedysh S.N."/>
        </authorList>
    </citation>
    <scope>NUCLEOTIDE SEQUENCE [LARGE SCALE GENOMIC DNA]</scope>
    <source>
        <strain evidence="2">AF10</strain>
    </source>
</reference>
<protein>
    <submittedName>
        <fullName evidence="1">Uncharacterized protein</fullName>
    </submittedName>
</protein>
<evidence type="ECO:0000313" key="2">
    <source>
        <dbReference type="Proteomes" id="UP000289437"/>
    </source>
</evidence>
<comment type="caution">
    <text evidence="1">The sequence shown here is derived from an EMBL/GenBank/DDBJ whole genome shotgun (WGS) entry which is preliminary data.</text>
</comment>
<accession>A0A4V1L580</accession>
<proteinExistence type="predicted"/>
<sequence length="42" mass="4455">MTAVGSVSSTCLAILKTDIVFNLHNGERTEYIASRFGLGPGK</sequence>
<gene>
    <name evidence="1" type="ORF">GRAN_3938</name>
</gene>
<reference evidence="1 2" key="1">
    <citation type="submission" date="2018-11" db="EMBL/GenBank/DDBJ databases">
        <authorList>
            <person name="Mardanov A.V."/>
            <person name="Ravin N.V."/>
            <person name="Dedysh S.N."/>
        </authorList>
    </citation>
    <scope>NUCLEOTIDE SEQUENCE [LARGE SCALE GENOMIC DNA]</scope>
    <source>
        <strain evidence="1 2">AF10</strain>
    </source>
</reference>
<dbReference type="AlphaFoldDB" id="A0A4V1L580"/>
<dbReference type="EMBL" id="RDSM01000003">
    <property type="protein sequence ID" value="RXH54834.1"/>
    <property type="molecule type" value="Genomic_DNA"/>
</dbReference>
<name>A0A4V1L580_9BACT</name>
<organism evidence="1 2">
    <name type="scientific">Granulicella sibirica</name>
    <dbReference type="NCBI Taxonomy" id="2479048"/>
    <lineage>
        <taxon>Bacteria</taxon>
        <taxon>Pseudomonadati</taxon>
        <taxon>Acidobacteriota</taxon>
        <taxon>Terriglobia</taxon>
        <taxon>Terriglobales</taxon>
        <taxon>Acidobacteriaceae</taxon>
        <taxon>Granulicella</taxon>
    </lineage>
</organism>
<evidence type="ECO:0000313" key="1">
    <source>
        <dbReference type="EMBL" id="RXH54834.1"/>
    </source>
</evidence>
<dbReference type="Proteomes" id="UP000289437">
    <property type="component" value="Unassembled WGS sequence"/>
</dbReference>